<dbReference type="EMBL" id="BPQH01000017">
    <property type="protein sequence ID" value="GJD52201.1"/>
    <property type="molecule type" value="Genomic_DNA"/>
</dbReference>
<comment type="caution">
    <text evidence="1">The sequence shown here is derived from an EMBL/GenBank/DDBJ whole genome shotgun (WGS) entry which is preliminary data.</text>
</comment>
<dbReference type="Proteomes" id="UP001055167">
    <property type="component" value="Unassembled WGS sequence"/>
</dbReference>
<evidence type="ECO:0000313" key="2">
    <source>
        <dbReference type="Proteomes" id="UP001055167"/>
    </source>
</evidence>
<reference evidence="1" key="1">
    <citation type="journal article" date="2021" name="Front. Microbiol.">
        <title>Comprehensive Comparative Genomics and Phenotyping of Methylobacterium Species.</title>
        <authorList>
            <person name="Alessa O."/>
            <person name="Ogura Y."/>
            <person name="Fujitani Y."/>
            <person name="Takami H."/>
            <person name="Hayashi T."/>
            <person name="Sahin N."/>
            <person name="Tani A."/>
        </authorList>
    </citation>
    <scope>NUCLEOTIDE SEQUENCE</scope>
    <source>
        <strain evidence="1">KCTC 52305</strain>
    </source>
</reference>
<name>A0ABQ4R3E7_9HYPH</name>
<keyword evidence="2" id="KW-1185">Reference proteome</keyword>
<proteinExistence type="predicted"/>
<protein>
    <submittedName>
        <fullName evidence="1">Uncharacterized protein</fullName>
    </submittedName>
</protein>
<gene>
    <name evidence="1" type="ORF">OPKNFCMD_4963</name>
</gene>
<dbReference type="RefSeq" id="WP_128563144.1">
    <property type="nucleotide sequence ID" value="NZ_BPQH01000017.1"/>
</dbReference>
<reference evidence="1" key="2">
    <citation type="submission" date="2021-08" db="EMBL/GenBank/DDBJ databases">
        <authorList>
            <person name="Tani A."/>
            <person name="Ola A."/>
            <person name="Ogura Y."/>
            <person name="Katsura K."/>
            <person name="Hayashi T."/>
        </authorList>
    </citation>
    <scope>NUCLEOTIDE SEQUENCE</scope>
    <source>
        <strain evidence="1">KCTC 52305</strain>
    </source>
</reference>
<evidence type="ECO:0000313" key="1">
    <source>
        <dbReference type="EMBL" id="GJD52201.1"/>
    </source>
</evidence>
<organism evidence="1 2">
    <name type="scientific">Methylobacterium crusticola</name>
    <dbReference type="NCBI Taxonomy" id="1697972"/>
    <lineage>
        <taxon>Bacteria</taxon>
        <taxon>Pseudomonadati</taxon>
        <taxon>Pseudomonadota</taxon>
        <taxon>Alphaproteobacteria</taxon>
        <taxon>Hyphomicrobiales</taxon>
        <taxon>Methylobacteriaceae</taxon>
        <taxon>Methylobacterium</taxon>
    </lineage>
</organism>
<sequence>MSNVFQATHPQFAVRGEQGGWTVYDMETGEPARVNGRLQTGLSLETAESLADALSELDDEA</sequence>
<accession>A0ABQ4R3E7</accession>